<dbReference type="GO" id="GO:0000155">
    <property type="term" value="F:phosphorelay sensor kinase activity"/>
    <property type="evidence" value="ECO:0007669"/>
    <property type="project" value="InterPro"/>
</dbReference>
<evidence type="ECO:0000256" key="3">
    <source>
        <dbReference type="ARBA" id="ARBA00022553"/>
    </source>
</evidence>
<sequence>MKYLIHLIFLLIFIYGEGLYGQNVQFEFNQLKVGNTYTEITASSVIQDNNGYLWIGTKGSGVFRFNGSEFVRFDREKGLPSDFVLDVNISDNGSVWVSTLDGTVNITNDKVVKEQDSVFSQRVDKIIPAVGDSLFFLSENEIFLYTDSKVYPFDIPQLYNNEKVSALIYYDDLLYVGTSKGRLLMNKDIGEYDALKISSSPIISIKGLGENELAIVSNEDIYTLQNGKVRNFIKEFPNLYRAGVTDVLKDYQGTIWISSLKGLFSINENKVINYGPSNGLNATDIYDLHLDLNGMLWIAGGNSGVFNYRGDQFTYLNTKPENLGIITRIYQTTQGSTTNWVTTLGNGAYRISSKDTVNLADITGEEWLRNELFTSVSYGGGALWFGTSDGRLIKFKDGFIDSYSLKPYTNGKINSLARSKNGIWVATENGLILFTNTVVRYFDQSDGFNSSKINDIYSDEFNNLLIATDKGLYKLINGKVESFDLGKDQNVKITQISKSKDQDYWLSTLGSGLIRIRNDKVTWFTKNEGLSSLNTFNLFIETSRKIWFNTDNGLECIIINESGNAEETIAYGEEDGFYGISRYPHALSYSSNNLWVGTDNGITLVKRSPNILGNSEPKLFLKDISGNYGESPLEVDEELKKYINSDEVISIENDVTTLTFYFDCIDLIGKTDWVYRYRLLPAEKYWSPASTQRIVSFSNLKPGKYTLEFKASNLNETNSIEPIKINFSILPPWYESPWFLLVAGMGALFLVVMIVNLSISSLRNYNRKLEERIEERTREIQKQKDEIEEKNEEYEAINEKLKEANDTIHKFNKELKRKVSERTASLEEANKELAYLNKELDTFMYKASHDLLGPLARLKGLCHLGKLEVEEEVAVKYMSLLSNSADEMYVILKKLIDIISIRENDPKIKNVDYQKIIKTAFKEANVKNGLPFELDIINNYDKPISTDPELLKRVFYNLFLNSIQYSDISNENSKVKIDIVPNGKYVNFYVTDNGVGIREESKSHIFDMFYKGSERSKGSGLGLYISKVAMDKLGGKIRLVESTNGKTTFEISIIK</sequence>
<evidence type="ECO:0000313" key="8">
    <source>
        <dbReference type="Proteomes" id="UP000559010"/>
    </source>
</evidence>
<organism evidence="7 8">
    <name type="scientific">Marinigracilibium pacificum</name>
    <dbReference type="NCBI Taxonomy" id="2729599"/>
    <lineage>
        <taxon>Bacteria</taxon>
        <taxon>Pseudomonadati</taxon>
        <taxon>Bacteroidota</taxon>
        <taxon>Cytophagia</taxon>
        <taxon>Cytophagales</taxon>
        <taxon>Flammeovirgaceae</taxon>
        <taxon>Marinigracilibium</taxon>
    </lineage>
</organism>
<dbReference type="InterPro" id="IPR011123">
    <property type="entry name" value="Y_Y_Y"/>
</dbReference>
<evidence type="ECO:0000256" key="4">
    <source>
        <dbReference type="SAM" id="Coils"/>
    </source>
</evidence>
<dbReference type="RefSeq" id="WP_169680143.1">
    <property type="nucleotide sequence ID" value="NZ_JABBNU010000004.1"/>
</dbReference>
<dbReference type="SUPFAM" id="SSF55874">
    <property type="entry name" value="ATPase domain of HSP90 chaperone/DNA topoisomerase II/histidine kinase"/>
    <property type="match status" value="1"/>
</dbReference>
<dbReference type="Gene3D" id="3.30.565.10">
    <property type="entry name" value="Histidine kinase-like ATPase, C-terminal domain"/>
    <property type="match status" value="1"/>
</dbReference>
<dbReference type="PRINTS" id="PR00344">
    <property type="entry name" value="BCTRLSENSOR"/>
</dbReference>
<keyword evidence="4" id="KW-0175">Coiled coil</keyword>
<evidence type="ECO:0000256" key="2">
    <source>
        <dbReference type="ARBA" id="ARBA00012438"/>
    </source>
</evidence>
<dbReference type="InterPro" id="IPR013783">
    <property type="entry name" value="Ig-like_fold"/>
</dbReference>
<keyword evidence="5" id="KW-0812">Transmembrane</keyword>
<protein>
    <recommendedName>
        <fullName evidence="2">histidine kinase</fullName>
        <ecNumber evidence="2">2.7.13.3</ecNumber>
    </recommendedName>
</protein>
<dbReference type="Gene3D" id="2.60.40.10">
    <property type="entry name" value="Immunoglobulins"/>
    <property type="match status" value="1"/>
</dbReference>
<accession>A0A848IYM3</accession>
<dbReference type="SUPFAM" id="SSF47384">
    <property type="entry name" value="Homodimeric domain of signal transducing histidine kinase"/>
    <property type="match status" value="1"/>
</dbReference>
<keyword evidence="5" id="KW-0472">Membrane</keyword>
<dbReference type="Pfam" id="PF02518">
    <property type="entry name" value="HATPase_c"/>
    <property type="match status" value="1"/>
</dbReference>
<dbReference type="InterPro" id="IPR036890">
    <property type="entry name" value="HATPase_C_sf"/>
</dbReference>
<dbReference type="PANTHER" id="PTHR43547:SF2">
    <property type="entry name" value="HYBRID SIGNAL TRANSDUCTION HISTIDINE KINASE C"/>
    <property type="match status" value="1"/>
</dbReference>
<dbReference type="InterPro" id="IPR036097">
    <property type="entry name" value="HisK_dim/P_sf"/>
</dbReference>
<feature type="transmembrane region" description="Helical" evidence="5">
    <location>
        <begin position="738"/>
        <end position="759"/>
    </location>
</feature>
<keyword evidence="3" id="KW-0597">Phosphoprotein</keyword>
<dbReference type="Proteomes" id="UP000559010">
    <property type="component" value="Unassembled WGS sequence"/>
</dbReference>
<dbReference type="CDD" id="cd00075">
    <property type="entry name" value="HATPase"/>
    <property type="match status" value="1"/>
</dbReference>
<feature type="coiled-coil region" evidence="4">
    <location>
        <begin position="759"/>
        <end position="846"/>
    </location>
</feature>
<dbReference type="Gene3D" id="1.10.287.130">
    <property type="match status" value="1"/>
</dbReference>
<dbReference type="PROSITE" id="PS50109">
    <property type="entry name" value="HIS_KIN"/>
    <property type="match status" value="1"/>
</dbReference>
<evidence type="ECO:0000259" key="6">
    <source>
        <dbReference type="PROSITE" id="PS50109"/>
    </source>
</evidence>
<dbReference type="InterPro" id="IPR004358">
    <property type="entry name" value="Sig_transdc_His_kin-like_C"/>
</dbReference>
<evidence type="ECO:0000313" key="7">
    <source>
        <dbReference type="EMBL" id="NMM48421.1"/>
    </source>
</evidence>
<dbReference type="AlphaFoldDB" id="A0A848IYM3"/>
<dbReference type="PANTHER" id="PTHR43547">
    <property type="entry name" value="TWO-COMPONENT HISTIDINE KINASE"/>
    <property type="match status" value="1"/>
</dbReference>
<evidence type="ECO:0000256" key="1">
    <source>
        <dbReference type="ARBA" id="ARBA00000085"/>
    </source>
</evidence>
<gene>
    <name evidence="7" type="ORF">HH304_08425</name>
</gene>
<dbReference type="SUPFAM" id="SSF63829">
    <property type="entry name" value="Calcium-dependent phosphotriesterase"/>
    <property type="match status" value="3"/>
</dbReference>
<dbReference type="InterPro" id="IPR003594">
    <property type="entry name" value="HATPase_dom"/>
</dbReference>
<dbReference type="SMART" id="SM00387">
    <property type="entry name" value="HATPase_c"/>
    <property type="match status" value="1"/>
</dbReference>
<dbReference type="EMBL" id="JABBNU010000004">
    <property type="protein sequence ID" value="NMM48421.1"/>
    <property type="molecule type" value="Genomic_DNA"/>
</dbReference>
<proteinExistence type="predicted"/>
<reference evidence="7 8" key="1">
    <citation type="submission" date="2020-04" db="EMBL/GenBank/DDBJ databases">
        <title>Flammeovirgaceae bacterium KN852 isolated from deep sea.</title>
        <authorList>
            <person name="Zhang D.-C."/>
        </authorList>
    </citation>
    <scope>NUCLEOTIDE SEQUENCE [LARGE SCALE GENOMIC DNA]</scope>
    <source>
        <strain evidence="7 8">KN852</strain>
    </source>
</reference>
<dbReference type="Gene3D" id="2.130.10.10">
    <property type="entry name" value="YVTN repeat-like/Quinoprotein amine dehydrogenase"/>
    <property type="match status" value="3"/>
</dbReference>
<dbReference type="Pfam" id="PF07495">
    <property type="entry name" value="Y_Y_Y"/>
    <property type="match status" value="1"/>
</dbReference>
<comment type="caution">
    <text evidence="7">The sequence shown here is derived from an EMBL/GenBank/DDBJ whole genome shotgun (WGS) entry which is preliminary data.</text>
</comment>
<keyword evidence="8" id="KW-1185">Reference proteome</keyword>
<dbReference type="Pfam" id="PF07494">
    <property type="entry name" value="Reg_prop"/>
    <property type="match status" value="1"/>
</dbReference>
<dbReference type="EC" id="2.7.13.3" evidence="2"/>
<dbReference type="InterPro" id="IPR011110">
    <property type="entry name" value="Reg_prop"/>
</dbReference>
<feature type="domain" description="Histidine kinase" evidence="6">
    <location>
        <begin position="846"/>
        <end position="1055"/>
    </location>
</feature>
<comment type="catalytic activity">
    <reaction evidence="1">
        <text>ATP + protein L-histidine = ADP + protein N-phospho-L-histidine.</text>
        <dbReference type="EC" id="2.7.13.3"/>
    </reaction>
</comment>
<keyword evidence="5" id="KW-1133">Transmembrane helix</keyword>
<dbReference type="InterPro" id="IPR005467">
    <property type="entry name" value="His_kinase_dom"/>
</dbReference>
<dbReference type="InterPro" id="IPR015943">
    <property type="entry name" value="WD40/YVTN_repeat-like_dom_sf"/>
</dbReference>
<name>A0A848IYM3_9BACT</name>
<evidence type="ECO:0000256" key="5">
    <source>
        <dbReference type="SAM" id="Phobius"/>
    </source>
</evidence>